<organism evidence="1 2">
    <name type="scientific">Urechidicola croceus</name>
    <dbReference type="NCBI Taxonomy" id="1850246"/>
    <lineage>
        <taxon>Bacteria</taxon>
        <taxon>Pseudomonadati</taxon>
        <taxon>Bacteroidota</taxon>
        <taxon>Flavobacteriia</taxon>
        <taxon>Flavobacteriales</taxon>
        <taxon>Flavobacteriaceae</taxon>
        <taxon>Urechidicola</taxon>
    </lineage>
</organism>
<dbReference type="STRING" id="1850246.LPB138_00060"/>
<dbReference type="EMBL" id="CP017478">
    <property type="protein sequence ID" value="AOW19176.1"/>
    <property type="molecule type" value="Genomic_DNA"/>
</dbReference>
<gene>
    <name evidence="1" type="ORF">LPB138_00060</name>
</gene>
<evidence type="ECO:0000313" key="2">
    <source>
        <dbReference type="Proteomes" id="UP000176050"/>
    </source>
</evidence>
<dbReference type="KEGG" id="lul:LPB138_00060"/>
<reference evidence="1 2" key="1">
    <citation type="submission" date="2016-10" db="EMBL/GenBank/DDBJ databases">
        <title>Lutibacter sp. LPB0138, isolated from marine gastropod.</title>
        <authorList>
            <person name="Kim E."/>
            <person name="Yi H."/>
        </authorList>
    </citation>
    <scope>NUCLEOTIDE SEQUENCE [LARGE SCALE GENOMIC DNA]</scope>
    <source>
        <strain evidence="1 2">LPB0138</strain>
    </source>
</reference>
<proteinExistence type="predicted"/>
<name>A0A1D8P3T8_9FLAO</name>
<keyword evidence="2" id="KW-1185">Reference proteome</keyword>
<dbReference type="RefSeq" id="WP_070235306.1">
    <property type="nucleotide sequence ID" value="NZ_CP017478.1"/>
</dbReference>
<dbReference type="Proteomes" id="UP000176050">
    <property type="component" value="Chromosome"/>
</dbReference>
<accession>A0A1D8P3T8</accession>
<dbReference type="OrthoDB" id="978748at2"/>
<evidence type="ECO:0000313" key="1">
    <source>
        <dbReference type="EMBL" id="AOW19176.1"/>
    </source>
</evidence>
<dbReference type="AlphaFoldDB" id="A0A1D8P3T8"/>
<protein>
    <submittedName>
        <fullName evidence="1">Uncharacterized protein</fullName>
    </submittedName>
</protein>
<sequence length="158" mass="19079">MKTATVTELKRELKHCSQEELLELCLQLSKFKKENKELLTYKLFEESNEENFIEGIKNEVEELFSLINVKSYHYIKKSVRKILRLIKKYIRYSKKKETEVELLIHFCIQLKEMKPSYNKNISLINIYNRQIITIKKVITTLHEDLQYDYNLELTQLTK</sequence>